<sequence length="737" mass="82494">MPPRIKRRTTVAARRIIALENEAELEKVPRPFEIVSRLPVSTNEPDYSVLAYPLSIKDSAVLYTSLARSRKTWLDATTFQLYWSKVVKGAIDEAGNEIQNTNARDKMNKLCDCMLELGPHTFEIRLFLVKDERSTKKEKPEPRFMELGVKPEYGYHPNGPIVYAPDVKRIYPPIHPIPQPPFQAPNAQIAPPASLEPQITPPASSEPQVAPQTPTLLGPTVPKTSNKPFANPPSSVLPLNAAPKPTPVTPVPSQTDSPVPAPGIKQAPPDVAPRPLPPPNDIMQTPENTMMINNLNAIARVDPPLNTLMKIVASGGASTEQILEFQGYIQRARDMGYGGLANYKPPPTSSYRPIGPKGGAFPKPLMKMPKLPKPPKPLKEAKPPKEPKDARLKAPKTKIPKELRLTAFQEKYLHDANLVFEFVENSNVRYWFPKEAIYEIVAGSMSDPIDVSDLPDLDQINTEDGEILVSFMVIHNRVEVEEYERLKRERAERIKKKEEEKERLKREAEEAKLKEEMEAQEAAKLKEQAITNGTEEKATDEATKEGDTDVVTEEIREEPVATKSRKPSAKKGGKGGRRTSRKRTRSGQGDALDDEGGSKDDEDVEPELIEPDIKYTTMTVRLSNIPHRFIPIVVNSFKPQADVVTRMEYILEHGTRMPKYQMWYQLDGKRDEQLAESLRVCLNENEKHMGTGKRNKYKKRAVITAGASQPVHTGDHVEKIKVNQLETVLGDVAITSL</sequence>
<reference evidence="5" key="1">
    <citation type="submission" date="2016-05" db="EMBL/GenBank/DDBJ databases">
        <title>Comparative genomics of biotechnologically important yeasts.</title>
        <authorList>
            <consortium name="DOE Joint Genome Institute"/>
            <person name="Riley R."/>
            <person name="Haridas S."/>
            <person name="Wolfe K.H."/>
            <person name="Lopes M.R."/>
            <person name="Hittinger C.T."/>
            <person name="Goker M."/>
            <person name="Salamov A."/>
            <person name="Wisecaver J."/>
            <person name="Long T.M."/>
            <person name="Aerts A.L."/>
            <person name="Barry K."/>
            <person name="Choi C."/>
            <person name="Clum A."/>
            <person name="Coughlan A.Y."/>
            <person name="Deshpande S."/>
            <person name="Douglass A.P."/>
            <person name="Hanson S.J."/>
            <person name="Klenk H.-P."/>
            <person name="Labutti K."/>
            <person name="Lapidus A."/>
            <person name="Lindquist E."/>
            <person name="Lipzen A."/>
            <person name="Meier-Kolthoff J.P."/>
            <person name="Ohm R.A."/>
            <person name="Otillar R.P."/>
            <person name="Pangilinan J."/>
            <person name="Peng Y."/>
            <person name="Rokas A."/>
            <person name="Rosa C.A."/>
            <person name="Scheuner C."/>
            <person name="Sibirny A.A."/>
            <person name="Slot J.C."/>
            <person name="Stielow J.B."/>
            <person name="Sun H."/>
            <person name="Kurtzman C.P."/>
            <person name="Blackwell M."/>
            <person name="Grigoriev I.V."/>
            <person name="Jeffries T.W."/>
        </authorList>
    </citation>
    <scope>NUCLEOTIDE SEQUENCE [LARGE SCALE GENOMIC DNA]</scope>
    <source>
        <strain evidence="5">NRRL Y-12698</strain>
    </source>
</reference>
<feature type="domain" description="Swc3 C-terminal" evidence="3">
    <location>
        <begin position="401"/>
        <end position="441"/>
    </location>
</feature>
<dbReference type="RefSeq" id="XP_018983212.1">
    <property type="nucleotide sequence ID" value="XM_019130616.1"/>
</dbReference>
<dbReference type="InterPro" id="IPR037651">
    <property type="entry name" value="Swc3"/>
</dbReference>
<evidence type="ECO:0000256" key="1">
    <source>
        <dbReference type="SAM" id="MobiDB-lite"/>
    </source>
</evidence>
<protein>
    <recommendedName>
        <fullName evidence="6">SWR1-complex protein 3</fullName>
    </recommendedName>
</protein>
<evidence type="ECO:0000313" key="4">
    <source>
        <dbReference type="EMBL" id="ODQ77884.1"/>
    </source>
</evidence>
<name>A0A1E3QK98_9ASCO</name>
<dbReference type="Pfam" id="PF26242">
    <property type="entry name" value="Swc3_C"/>
    <property type="match status" value="2"/>
</dbReference>
<dbReference type="InterPro" id="IPR057558">
    <property type="entry name" value="Swc3_dom"/>
</dbReference>
<evidence type="ECO:0000313" key="5">
    <source>
        <dbReference type="Proteomes" id="UP000094336"/>
    </source>
</evidence>
<feature type="compositionally biased region" description="Polar residues" evidence="1">
    <location>
        <begin position="222"/>
        <end position="234"/>
    </location>
</feature>
<feature type="compositionally biased region" description="Pro residues" evidence="1">
    <location>
        <begin position="174"/>
        <end position="183"/>
    </location>
</feature>
<feature type="domain" description="Swc3 C-terminal" evidence="3">
    <location>
        <begin position="599"/>
        <end position="686"/>
    </location>
</feature>
<dbReference type="OrthoDB" id="4097064at2759"/>
<dbReference type="GeneID" id="30148469"/>
<feature type="compositionally biased region" description="Low complexity" evidence="1">
    <location>
        <begin position="184"/>
        <end position="193"/>
    </location>
</feature>
<evidence type="ECO:0008006" key="6">
    <source>
        <dbReference type="Google" id="ProtNLM"/>
    </source>
</evidence>
<feature type="region of interest" description="Disordered" evidence="1">
    <location>
        <begin position="174"/>
        <end position="276"/>
    </location>
</feature>
<dbReference type="STRING" id="984486.A0A1E3QK98"/>
<dbReference type="AlphaFoldDB" id="A0A1E3QK98"/>
<feature type="compositionally biased region" description="Polar residues" evidence="1">
    <location>
        <begin position="201"/>
        <end position="215"/>
    </location>
</feature>
<feature type="region of interest" description="Disordered" evidence="1">
    <location>
        <begin position="526"/>
        <end position="606"/>
    </location>
</feature>
<dbReference type="EMBL" id="KV454438">
    <property type="protein sequence ID" value="ODQ77884.1"/>
    <property type="molecule type" value="Genomic_DNA"/>
</dbReference>
<feature type="compositionally biased region" description="Acidic residues" evidence="1">
    <location>
        <begin position="591"/>
        <end position="606"/>
    </location>
</feature>
<evidence type="ECO:0000259" key="3">
    <source>
        <dbReference type="Pfam" id="PF26242"/>
    </source>
</evidence>
<dbReference type="InterPro" id="IPR058986">
    <property type="entry name" value="Swc3_C"/>
</dbReference>
<organism evidence="4 5">
    <name type="scientific">Babjeviella inositovora NRRL Y-12698</name>
    <dbReference type="NCBI Taxonomy" id="984486"/>
    <lineage>
        <taxon>Eukaryota</taxon>
        <taxon>Fungi</taxon>
        <taxon>Dikarya</taxon>
        <taxon>Ascomycota</taxon>
        <taxon>Saccharomycotina</taxon>
        <taxon>Pichiomycetes</taxon>
        <taxon>Serinales incertae sedis</taxon>
        <taxon>Babjeviella</taxon>
    </lineage>
</organism>
<gene>
    <name evidence="4" type="ORF">BABINDRAFT_168840</name>
</gene>
<dbReference type="Pfam" id="PF24707">
    <property type="entry name" value="Swc3"/>
    <property type="match status" value="1"/>
</dbReference>
<dbReference type="Proteomes" id="UP000094336">
    <property type="component" value="Unassembled WGS sequence"/>
</dbReference>
<accession>A0A1E3QK98</accession>
<evidence type="ECO:0000259" key="2">
    <source>
        <dbReference type="Pfam" id="PF24707"/>
    </source>
</evidence>
<feature type="region of interest" description="Disordered" evidence="1">
    <location>
        <begin position="365"/>
        <end position="391"/>
    </location>
</feature>
<feature type="compositionally biased region" description="Basic and acidic residues" evidence="1">
    <location>
        <begin position="534"/>
        <end position="560"/>
    </location>
</feature>
<keyword evidence="5" id="KW-1185">Reference proteome</keyword>
<feature type="domain" description="SWR1-complex protein 3" evidence="2">
    <location>
        <begin position="30"/>
        <end position="133"/>
    </location>
</feature>
<feature type="compositionally biased region" description="Basic and acidic residues" evidence="1">
    <location>
        <begin position="377"/>
        <end position="391"/>
    </location>
</feature>
<feature type="compositionally biased region" description="Basic residues" evidence="1">
    <location>
        <begin position="563"/>
        <end position="585"/>
    </location>
</feature>
<proteinExistence type="predicted"/>
<dbReference type="GO" id="GO:0000812">
    <property type="term" value="C:Swr1 complex"/>
    <property type="evidence" value="ECO:0007669"/>
    <property type="project" value="InterPro"/>
</dbReference>
<dbReference type="GO" id="GO:0140849">
    <property type="term" value="F:ATP-dependent H2AZ histone chaperone activity"/>
    <property type="evidence" value="ECO:0007669"/>
    <property type="project" value="InterPro"/>
</dbReference>
<dbReference type="PANTHER" id="PTHR28108:SF1">
    <property type="entry name" value="SWR1-COMPLEX PROTEIN 3"/>
    <property type="match status" value="1"/>
</dbReference>
<dbReference type="PANTHER" id="PTHR28108">
    <property type="entry name" value="SWR1-COMPLEX PROTEIN 3"/>
    <property type="match status" value="1"/>
</dbReference>